<keyword evidence="1" id="KW-0732">Signal</keyword>
<dbReference type="OrthoDB" id="9775889at2"/>
<dbReference type="Pfam" id="PF13582">
    <property type="entry name" value="Reprolysin_3"/>
    <property type="match status" value="1"/>
</dbReference>
<feature type="domain" description="PKD" evidence="2">
    <location>
        <begin position="580"/>
        <end position="667"/>
    </location>
</feature>
<protein>
    <submittedName>
        <fullName evidence="4">PDK repeat-containing protein</fullName>
    </submittedName>
</protein>
<evidence type="ECO:0000259" key="3">
    <source>
        <dbReference type="PROSITE" id="PS50853"/>
    </source>
</evidence>
<dbReference type="GO" id="GO:0016020">
    <property type="term" value="C:membrane"/>
    <property type="evidence" value="ECO:0007669"/>
    <property type="project" value="TreeGrafter"/>
</dbReference>
<dbReference type="CDD" id="cd00146">
    <property type="entry name" value="PKD"/>
    <property type="match status" value="2"/>
</dbReference>
<reference evidence="4 5" key="1">
    <citation type="submission" date="2016-03" db="EMBL/GenBank/DDBJ databases">
        <title>Complete genome sequence of Shewanella psychrophila WP2, a deep sea bacterium isolated from west Pacific sediment.</title>
        <authorList>
            <person name="Xu G."/>
            <person name="Jian H."/>
        </authorList>
    </citation>
    <scope>NUCLEOTIDE SEQUENCE [LARGE SCALE GENOMIC DNA]</scope>
    <source>
        <strain evidence="4 5">WP2</strain>
    </source>
</reference>
<dbReference type="PROSITE" id="PS50093">
    <property type="entry name" value="PKD"/>
    <property type="match status" value="2"/>
</dbReference>
<dbReference type="Gene3D" id="2.60.40.10">
    <property type="entry name" value="Immunoglobulins"/>
    <property type="match status" value="3"/>
</dbReference>
<dbReference type="SMART" id="SM00060">
    <property type="entry name" value="FN3"/>
    <property type="match status" value="1"/>
</dbReference>
<dbReference type="InterPro" id="IPR003961">
    <property type="entry name" value="FN3_dom"/>
</dbReference>
<dbReference type="InterPro" id="IPR029865">
    <property type="entry name" value="KIAA0319-like"/>
</dbReference>
<dbReference type="SUPFAM" id="SSF49299">
    <property type="entry name" value="PKD domain"/>
    <property type="match status" value="2"/>
</dbReference>
<dbReference type="PANTHER" id="PTHR46182">
    <property type="entry name" value="FI19480P1"/>
    <property type="match status" value="1"/>
</dbReference>
<evidence type="ECO:0000259" key="2">
    <source>
        <dbReference type="PROSITE" id="PS50093"/>
    </source>
</evidence>
<organism evidence="4 5">
    <name type="scientific">Shewanella psychrophila</name>
    <dbReference type="NCBI Taxonomy" id="225848"/>
    <lineage>
        <taxon>Bacteria</taxon>
        <taxon>Pseudomonadati</taxon>
        <taxon>Pseudomonadota</taxon>
        <taxon>Gammaproteobacteria</taxon>
        <taxon>Alteromonadales</taxon>
        <taxon>Shewanellaceae</taxon>
        <taxon>Shewanella</taxon>
    </lineage>
</organism>
<evidence type="ECO:0000313" key="5">
    <source>
        <dbReference type="Proteomes" id="UP000189545"/>
    </source>
</evidence>
<feature type="domain" description="Fibronectin type-III" evidence="3">
    <location>
        <begin position="823"/>
        <end position="913"/>
    </location>
</feature>
<dbReference type="GO" id="GO:0008237">
    <property type="term" value="F:metallopeptidase activity"/>
    <property type="evidence" value="ECO:0007669"/>
    <property type="project" value="InterPro"/>
</dbReference>
<gene>
    <name evidence="4" type="ORF">Sps_02268</name>
</gene>
<name>A0A1S6HPG8_9GAMM</name>
<keyword evidence="5" id="KW-1185">Reference proteome</keyword>
<dbReference type="KEGG" id="spsw:Sps_02268"/>
<dbReference type="SMART" id="SM00089">
    <property type="entry name" value="PKD"/>
    <property type="match status" value="2"/>
</dbReference>
<dbReference type="InterPro" id="IPR000601">
    <property type="entry name" value="PKD_dom"/>
</dbReference>
<feature type="domain" description="PKD" evidence="2">
    <location>
        <begin position="504"/>
        <end position="575"/>
    </location>
</feature>
<dbReference type="PANTHER" id="PTHR46182:SF2">
    <property type="entry name" value="FI19480P1"/>
    <property type="match status" value="1"/>
</dbReference>
<dbReference type="InterPro" id="IPR013783">
    <property type="entry name" value="Ig-like_fold"/>
</dbReference>
<evidence type="ECO:0000313" key="4">
    <source>
        <dbReference type="EMBL" id="AQS37426.1"/>
    </source>
</evidence>
<dbReference type="STRING" id="225848.Sps_02268"/>
<dbReference type="GO" id="GO:0031410">
    <property type="term" value="C:cytoplasmic vesicle"/>
    <property type="evidence" value="ECO:0007669"/>
    <property type="project" value="TreeGrafter"/>
</dbReference>
<dbReference type="InterPro" id="IPR035986">
    <property type="entry name" value="PKD_dom_sf"/>
</dbReference>
<dbReference type="Pfam" id="PF18911">
    <property type="entry name" value="PKD_4"/>
    <property type="match status" value="2"/>
</dbReference>
<dbReference type="Proteomes" id="UP000189545">
    <property type="component" value="Chromosome"/>
</dbReference>
<dbReference type="InterPro" id="IPR036116">
    <property type="entry name" value="FN3_sf"/>
</dbReference>
<proteinExistence type="predicted"/>
<dbReference type="SUPFAM" id="SSF49265">
    <property type="entry name" value="Fibronectin type III"/>
    <property type="match status" value="1"/>
</dbReference>
<feature type="signal peptide" evidence="1">
    <location>
        <begin position="1"/>
        <end position="29"/>
    </location>
</feature>
<dbReference type="InterPro" id="IPR024079">
    <property type="entry name" value="MetalloPept_cat_dom_sf"/>
</dbReference>
<dbReference type="Pfam" id="PF00041">
    <property type="entry name" value="fn3"/>
    <property type="match status" value="1"/>
</dbReference>
<dbReference type="SUPFAM" id="SSF55486">
    <property type="entry name" value="Metalloproteases ('zincins'), catalytic domain"/>
    <property type="match status" value="1"/>
</dbReference>
<dbReference type="InterPro" id="IPR022409">
    <property type="entry name" value="PKD/Chitinase_dom"/>
</dbReference>
<dbReference type="AlphaFoldDB" id="A0A1S6HPG8"/>
<sequence>MDYSNRFFKVALLSFSLSATVLSGSDAIAANTPSNAQNASNSHRVFPSVTLPEPANGEHAVGLLGARLPEVAAWYGKTTAQFAKMIREDKSVWLDKQGRVFYIEVEAENQQIPTEPITTPQTSLNEQQTFLLHSKPDADRVIFLDFDGHVTTGRQWNTSYNVGTITSPAYNTEGTSASFTQAELDRIYLMWRQVAEDYAPFNVDVTTQEPAQALITNSGSGDSQFGTRVVITQDNFANCGCGGFAYVGVFNYVGDRYKPAFVFNSSVVGAGEAISHEVGHNLGLWHDGQTDGTGYYTGHGSGVTGWAPIMGVGYYQQLVQWSMDTYPLANEPADDINDIQYYGAPLIPDDHVDGMNIVNDVTAMTVTTNGTTDQLDAFGLIHLSSDQDMFKFDAAVGSYSISIQPDDVSPNLDIEASLYDSGGALLQTDNVANILSASLDGSFASDGTYFLKIDGVGKGDPLNGGYPDYGSLGQYIISATVQSPSNLQGPTANISTSGYLPDYAPTSVYFSSAGSTDDLAIVSYSWLFGDGTGETTSSPAEDPTHEYLAPGEYIASLTVTDSDGLSAQDSVAVSVLNRVPVVAIAASPLTGQAPLEVTFGSTGSKDDDPQSSINFDWDFGDGTSSTEAKPTHIYTAAGDYTATLTVMDNLGASDTANIAIDVEAPAFINQLAYGEIFTAGTVSGNYHDSALDSGSSQTITERQSGGKKKNRYSYLTHTWLFSIASGSSVEIHLDASMSNSPDDQMILSYSLDNGANYIDFAALLSDDSGHYSTMLPQGVSGEVRVRVKDSDQNAENIASFDSIAVSNLYIRSETDASLTNPVAPSGLVATPVSSSQIDLNWTDNSSDESAFHIERSLDNINWNAAGTVSADTSSYSDTGLAANTDYYHRVYASNGAGNSEKFTTGIATKTPAASELNLTAIGRKDKGVKHIDLTWAIYPLIDVYLDDMNTPSFYGTDIEAELITTPYEYDIDTGIKGGGSHKVKVCNAGGGDCSQEVTVYF</sequence>
<accession>A0A1S6HPG8</accession>
<dbReference type="RefSeq" id="WP_077752595.1">
    <property type="nucleotide sequence ID" value="NZ_CP014782.1"/>
</dbReference>
<feature type="chain" id="PRO_5012571483" evidence="1">
    <location>
        <begin position="30"/>
        <end position="1001"/>
    </location>
</feature>
<dbReference type="Gene3D" id="3.40.390.10">
    <property type="entry name" value="Collagenase (Catalytic Domain)"/>
    <property type="match status" value="1"/>
</dbReference>
<evidence type="ECO:0000256" key="1">
    <source>
        <dbReference type="SAM" id="SignalP"/>
    </source>
</evidence>
<dbReference type="EMBL" id="CP014782">
    <property type="protein sequence ID" value="AQS37426.1"/>
    <property type="molecule type" value="Genomic_DNA"/>
</dbReference>
<dbReference type="CDD" id="cd00063">
    <property type="entry name" value="FN3"/>
    <property type="match status" value="1"/>
</dbReference>
<dbReference type="PROSITE" id="PS50853">
    <property type="entry name" value="FN3"/>
    <property type="match status" value="1"/>
</dbReference>